<keyword evidence="1" id="KW-0812">Transmembrane</keyword>
<keyword evidence="1" id="KW-0472">Membrane</keyword>
<protein>
    <submittedName>
        <fullName evidence="2">Uncharacterized protein</fullName>
    </submittedName>
</protein>
<dbReference type="RefSeq" id="WP_264894163.1">
    <property type="nucleotide sequence ID" value="NZ_CP110257.1"/>
</dbReference>
<organism evidence="2 3">
    <name type="scientific">Caldimonas aquatica</name>
    <dbReference type="NCBI Taxonomy" id="376175"/>
    <lineage>
        <taxon>Bacteria</taxon>
        <taxon>Pseudomonadati</taxon>
        <taxon>Pseudomonadota</taxon>
        <taxon>Betaproteobacteria</taxon>
        <taxon>Burkholderiales</taxon>
        <taxon>Sphaerotilaceae</taxon>
        <taxon>Caldimonas</taxon>
    </lineage>
</organism>
<feature type="transmembrane region" description="Helical" evidence="1">
    <location>
        <begin position="12"/>
        <end position="32"/>
    </location>
</feature>
<evidence type="ECO:0000313" key="3">
    <source>
        <dbReference type="Proteomes" id="UP001163266"/>
    </source>
</evidence>
<dbReference type="Proteomes" id="UP001163266">
    <property type="component" value="Chromosome"/>
</dbReference>
<evidence type="ECO:0000256" key="1">
    <source>
        <dbReference type="SAM" id="Phobius"/>
    </source>
</evidence>
<name>A0ABY6MW55_9BURK</name>
<feature type="transmembrane region" description="Helical" evidence="1">
    <location>
        <begin position="38"/>
        <end position="57"/>
    </location>
</feature>
<gene>
    <name evidence="2" type="ORF">OMP39_06680</name>
</gene>
<sequence length="62" mass="6246">MALPPRHESPAGLAFRTAAALMGIGVFFMPALGTGAGLALIALGAALGIATFAYAVWRMLTA</sequence>
<keyword evidence="3" id="KW-1185">Reference proteome</keyword>
<proteinExistence type="predicted"/>
<evidence type="ECO:0000313" key="2">
    <source>
        <dbReference type="EMBL" id="UZD56250.1"/>
    </source>
</evidence>
<keyword evidence="1" id="KW-1133">Transmembrane helix</keyword>
<reference evidence="2" key="1">
    <citation type="submission" date="2022-10" db="EMBL/GenBank/DDBJ databases">
        <title>Complete genome sequence of Schlegelella aquatica LMG 23380.</title>
        <authorList>
            <person name="Musilova J."/>
            <person name="Kourilova X."/>
            <person name="Bezdicek M."/>
            <person name="Hermankova K."/>
            <person name="Obruca S."/>
            <person name="Sedlar K."/>
        </authorList>
    </citation>
    <scope>NUCLEOTIDE SEQUENCE</scope>
    <source>
        <strain evidence="2">LMG 23380</strain>
    </source>
</reference>
<dbReference type="EMBL" id="CP110257">
    <property type="protein sequence ID" value="UZD56250.1"/>
    <property type="molecule type" value="Genomic_DNA"/>
</dbReference>
<accession>A0ABY6MW55</accession>